<feature type="chain" id="PRO_5012230455" description="Chemotaxis protein MotC" evidence="1">
    <location>
        <begin position="22"/>
        <end position="262"/>
    </location>
</feature>
<dbReference type="EMBL" id="CP019317">
    <property type="protein sequence ID" value="APX14281.1"/>
    <property type="molecule type" value="Genomic_DNA"/>
</dbReference>
<name>A0A1P8N1T8_9RHOB</name>
<evidence type="ECO:0000256" key="1">
    <source>
        <dbReference type="SAM" id="SignalP"/>
    </source>
</evidence>
<evidence type="ECO:0000313" key="2">
    <source>
        <dbReference type="EMBL" id="APX14281.1"/>
    </source>
</evidence>
<sequence>MMRALAAFVFVLSLPLSTAAAQDLPRSNIPNVIAPAGLEAERVSVVVDRGLTSNKGLRSRALRVARDALHAGEPVAADQLRSLAEAGDGLAAQRYVRLLQAKKAQGTPSDIAYFSAIAVGTGRIWTLGAMIDAMHTLNPETEPKARVRKYIQVLYPHAWAGNRLAFEAVVDFNGAARLFGPLSERTRARILEEAQKQGDGRIELGMAMGLLERATDKDRASGSDLTDARALLQVAVQSKHLGVSTTAANLLQQTAPADGAHE</sequence>
<protein>
    <recommendedName>
        <fullName evidence="4">Chemotaxis protein MotC</fullName>
    </recommendedName>
</protein>
<proteinExistence type="predicted"/>
<gene>
    <name evidence="2" type="ORF">BWR18_20750</name>
</gene>
<evidence type="ECO:0008006" key="4">
    <source>
        <dbReference type="Google" id="ProtNLM"/>
    </source>
</evidence>
<accession>A0A1P8N1T8</accession>
<organism evidence="2 3">
    <name type="scientific">Tateyamaria omphalii</name>
    <dbReference type="NCBI Taxonomy" id="299262"/>
    <lineage>
        <taxon>Bacteria</taxon>
        <taxon>Pseudomonadati</taxon>
        <taxon>Pseudomonadota</taxon>
        <taxon>Alphaproteobacteria</taxon>
        <taxon>Rhodobacterales</taxon>
        <taxon>Roseobacteraceae</taxon>
        <taxon>Tateyamaria</taxon>
    </lineage>
</organism>
<dbReference type="KEGG" id="tom:BWR18_20750"/>
<dbReference type="Proteomes" id="UP000186336">
    <property type="component" value="Plasmid pDOK1-4-5"/>
</dbReference>
<keyword evidence="2" id="KW-0614">Plasmid</keyword>
<evidence type="ECO:0000313" key="3">
    <source>
        <dbReference type="Proteomes" id="UP000186336"/>
    </source>
</evidence>
<feature type="signal peptide" evidence="1">
    <location>
        <begin position="1"/>
        <end position="21"/>
    </location>
</feature>
<geneLocation type="plasmid" evidence="2 3">
    <name>pDOK1-4-5</name>
</geneLocation>
<dbReference type="AlphaFoldDB" id="A0A1P8N1T8"/>
<dbReference type="OrthoDB" id="7863107at2"/>
<keyword evidence="3" id="KW-1185">Reference proteome</keyword>
<reference evidence="2 3" key="1">
    <citation type="submission" date="2017-01" db="EMBL/GenBank/DDBJ databases">
        <title>Complete genome of Tateyamaria omphalii DOK1-4 isolated from seawater in Dokdo.</title>
        <authorList>
            <person name="Kim J.H."/>
            <person name="Chi W.-J."/>
        </authorList>
    </citation>
    <scope>NUCLEOTIDE SEQUENCE [LARGE SCALE GENOMIC DNA]</scope>
    <source>
        <strain evidence="2 3">DOK1-4</strain>
        <plasmid evidence="2 3">pDOK1-4-5</plasmid>
    </source>
</reference>
<keyword evidence="1" id="KW-0732">Signal</keyword>
<dbReference type="RefSeq" id="WP_076630793.1">
    <property type="nucleotide sequence ID" value="NZ_CP019317.1"/>
</dbReference>